<gene>
    <name evidence="5" type="ORF">Airi01_095950</name>
</gene>
<keyword evidence="2" id="KW-0238">DNA-binding</keyword>
<evidence type="ECO:0000313" key="5">
    <source>
        <dbReference type="EMBL" id="GLY81328.1"/>
    </source>
</evidence>
<dbReference type="Proteomes" id="UP001165135">
    <property type="component" value="Unassembled WGS sequence"/>
</dbReference>
<dbReference type="SUPFAM" id="SSF46785">
    <property type="entry name" value="Winged helix' DNA-binding domain"/>
    <property type="match status" value="1"/>
</dbReference>
<dbReference type="PANTHER" id="PTHR33164:SF99">
    <property type="entry name" value="MARR FAMILY REGULATORY PROTEIN"/>
    <property type="match status" value="1"/>
</dbReference>
<dbReference type="PROSITE" id="PS01117">
    <property type="entry name" value="HTH_MARR_1"/>
    <property type="match status" value="1"/>
</dbReference>
<sequence length="153" mass="16869">MNSLTVKYSLRMACASHSPDLAEALLELCCVVEAVRAAASRELGLTPQQAQLLTLVAPQELTHGELANRMHCDKANITGLVDRLERRELIQRRPNPDDRRVSQVILTGQGRELVTRFRRAVSTAITGHLASWPAADHQQLATLARATTEALRV</sequence>
<evidence type="ECO:0000256" key="3">
    <source>
        <dbReference type="ARBA" id="ARBA00023163"/>
    </source>
</evidence>
<dbReference type="InterPro" id="IPR036390">
    <property type="entry name" value="WH_DNA-bd_sf"/>
</dbReference>
<dbReference type="PRINTS" id="PR00598">
    <property type="entry name" value="HTHMARR"/>
</dbReference>
<dbReference type="Gene3D" id="1.10.10.10">
    <property type="entry name" value="Winged helix-like DNA-binding domain superfamily/Winged helix DNA-binding domain"/>
    <property type="match status" value="1"/>
</dbReference>
<comment type="caution">
    <text evidence="5">The sequence shown here is derived from an EMBL/GenBank/DDBJ whole genome shotgun (WGS) entry which is preliminary data.</text>
</comment>
<proteinExistence type="predicted"/>
<keyword evidence="3" id="KW-0804">Transcription</keyword>
<dbReference type="InterPro" id="IPR000835">
    <property type="entry name" value="HTH_MarR-typ"/>
</dbReference>
<name>A0A9W6RTB2_9ACTN</name>
<dbReference type="GO" id="GO:0003700">
    <property type="term" value="F:DNA-binding transcription factor activity"/>
    <property type="evidence" value="ECO:0007669"/>
    <property type="project" value="InterPro"/>
</dbReference>
<organism evidence="5 6">
    <name type="scientific">Actinoallomurus iriomotensis</name>
    <dbReference type="NCBI Taxonomy" id="478107"/>
    <lineage>
        <taxon>Bacteria</taxon>
        <taxon>Bacillati</taxon>
        <taxon>Actinomycetota</taxon>
        <taxon>Actinomycetes</taxon>
        <taxon>Streptosporangiales</taxon>
        <taxon>Thermomonosporaceae</taxon>
        <taxon>Actinoallomurus</taxon>
    </lineage>
</organism>
<evidence type="ECO:0000259" key="4">
    <source>
        <dbReference type="PROSITE" id="PS50995"/>
    </source>
</evidence>
<dbReference type="AlphaFoldDB" id="A0A9W6RTB2"/>
<dbReference type="EMBL" id="BSTJ01000018">
    <property type="protein sequence ID" value="GLY81328.1"/>
    <property type="molecule type" value="Genomic_DNA"/>
</dbReference>
<dbReference type="PANTHER" id="PTHR33164">
    <property type="entry name" value="TRANSCRIPTIONAL REGULATOR, MARR FAMILY"/>
    <property type="match status" value="1"/>
</dbReference>
<evidence type="ECO:0000256" key="2">
    <source>
        <dbReference type="ARBA" id="ARBA00023125"/>
    </source>
</evidence>
<feature type="domain" description="HTH marR-type" evidence="4">
    <location>
        <begin position="18"/>
        <end position="153"/>
    </location>
</feature>
<keyword evidence="1" id="KW-0805">Transcription regulation</keyword>
<dbReference type="GO" id="GO:0003677">
    <property type="term" value="F:DNA binding"/>
    <property type="evidence" value="ECO:0007669"/>
    <property type="project" value="UniProtKB-KW"/>
</dbReference>
<evidence type="ECO:0000313" key="6">
    <source>
        <dbReference type="Proteomes" id="UP001165135"/>
    </source>
</evidence>
<dbReference type="InterPro" id="IPR023187">
    <property type="entry name" value="Tscrpt_reg_MarR-type_CS"/>
</dbReference>
<dbReference type="InterPro" id="IPR036388">
    <property type="entry name" value="WH-like_DNA-bd_sf"/>
</dbReference>
<accession>A0A9W6RTB2</accession>
<dbReference type="Pfam" id="PF01047">
    <property type="entry name" value="MarR"/>
    <property type="match status" value="1"/>
</dbReference>
<reference evidence="5" key="1">
    <citation type="submission" date="2023-03" db="EMBL/GenBank/DDBJ databases">
        <title>Actinoallomurus iriomotensis NBRC 103681.</title>
        <authorList>
            <person name="Ichikawa N."/>
            <person name="Sato H."/>
            <person name="Tonouchi N."/>
        </authorList>
    </citation>
    <scope>NUCLEOTIDE SEQUENCE</scope>
    <source>
        <strain evidence="5">NBRC 103681</strain>
    </source>
</reference>
<dbReference type="SMART" id="SM00347">
    <property type="entry name" value="HTH_MARR"/>
    <property type="match status" value="1"/>
</dbReference>
<dbReference type="PROSITE" id="PS50995">
    <property type="entry name" value="HTH_MARR_2"/>
    <property type="match status" value="1"/>
</dbReference>
<dbReference type="GO" id="GO:0006950">
    <property type="term" value="P:response to stress"/>
    <property type="evidence" value="ECO:0007669"/>
    <property type="project" value="TreeGrafter"/>
</dbReference>
<evidence type="ECO:0000256" key="1">
    <source>
        <dbReference type="ARBA" id="ARBA00023015"/>
    </source>
</evidence>
<dbReference type="InterPro" id="IPR039422">
    <property type="entry name" value="MarR/SlyA-like"/>
</dbReference>
<protein>
    <recommendedName>
        <fullName evidence="4">HTH marR-type domain-containing protein</fullName>
    </recommendedName>
</protein>